<evidence type="ECO:0008006" key="3">
    <source>
        <dbReference type="Google" id="ProtNLM"/>
    </source>
</evidence>
<accession>A0A1L9VF33</accession>
<sequence>MITQSYIVNSFTKHLEPPDYKHWLENTTIRLIEGFARWYLSEHEINHQSGLQTFIRFFRMYWREEMGRELPQEIGRGLTNLVNVKLTQEFNLDLTGKTQPSVNIDDLLFTTYHLLTACDIAFPTIRTLFQLNTVRKMMTSTSARPGTLVESSGYAKGNDALKWKDIELFMVKHPEDLKCQVLLMRVTHRLNKGKRNRGVSPVFTYTERNDNLGLCVIQDILMYAFLDDAFDSPYIQSPRDIWRVTDVPDHRFSTPIHFKKDVQEIPVFRRAMKDESGIWVTDPVGAYRYTQAQEYEKAASACAGFKEKGSLYKYRKGAAANLRHFDEYSRNIIMGHKKGGTFAHYVSVRDDTQSVFMQTPARNALISLASNASLTRDASAPQELTAARKEAIETNPELQMLIRGCASTREALISKFNSIKKAAEAQDIDYKHLKKLQELADLEFKNRDADTIDDKEFLEDRIRSLELRLELHKLHVPQPMKRLIKFGKAGAKAKKNVNQDYPMESKTGLECPVCLGREDLHPQAKQYRFSRKDTLRRHFDNTHKLQTFFKSPGRPCDWPGYSFACVSLPGYMNHLAKSHKVLL</sequence>
<dbReference type="VEuPathDB" id="FungiDB:ASPGLDRAFT_1496032"/>
<dbReference type="PANTHER" id="PTHR37535">
    <property type="entry name" value="FLUG DOMAIN PROTEIN"/>
    <property type="match status" value="1"/>
</dbReference>
<organism evidence="1 2">
    <name type="scientific">Aspergillus glaucus CBS 516.65</name>
    <dbReference type="NCBI Taxonomy" id="1160497"/>
    <lineage>
        <taxon>Eukaryota</taxon>
        <taxon>Fungi</taxon>
        <taxon>Dikarya</taxon>
        <taxon>Ascomycota</taxon>
        <taxon>Pezizomycotina</taxon>
        <taxon>Eurotiomycetes</taxon>
        <taxon>Eurotiomycetidae</taxon>
        <taxon>Eurotiales</taxon>
        <taxon>Aspergillaceae</taxon>
        <taxon>Aspergillus</taxon>
        <taxon>Aspergillus subgen. Aspergillus</taxon>
    </lineage>
</organism>
<evidence type="ECO:0000313" key="1">
    <source>
        <dbReference type="EMBL" id="OJJ82561.1"/>
    </source>
</evidence>
<dbReference type="EMBL" id="KV878902">
    <property type="protein sequence ID" value="OJJ82561.1"/>
    <property type="molecule type" value="Genomic_DNA"/>
</dbReference>
<dbReference type="Proteomes" id="UP000184300">
    <property type="component" value="Unassembled WGS sequence"/>
</dbReference>
<evidence type="ECO:0000313" key="2">
    <source>
        <dbReference type="Proteomes" id="UP000184300"/>
    </source>
</evidence>
<gene>
    <name evidence="1" type="ORF">ASPGLDRAFT_1496032</name>
</gene>
<dbReference type="RefSeq" id="XP_022399259.1">
    <property type="nucleotide sequence ID" value="XM_022542052.1"/>
</dbReference>
<dbReference type="PANTHER" id="PTHR37535:SF4">
    <property type="entry name" value="FLUG DOMAIN-CONTAINING PROTEIN"/>
    <property type="match status" value="1"/>
</dbReference>
<protein>
    <recommendedName>
        <fullName evidence="3">FluG domain-containing protein</fullName>
    </recommendedName>
</protein>
<keyword evidence="2" id="KW-1185">Reference proteome</keyword>
<dbReference type="AlphaFoldDB" id="A0A1L9VF33"/>
<name>A0A1L9VF33_ASPGL</name>
<dbReference type="STRING" id="1160497.A0A1L9VF33"/>
<reference evidence="2" key="1">
    <citation type="journal article" date="2017" name="Genome Biol.">
        <title>Comparative genomics reveals high biological diversity and specific adaptations in the industrially and medically important fungal genus Aspergillus.</title>
        <authorList>
            <person name="de Vries R.P."/>
            <person name="Riley R."/>
            <person name="Wiebenga A."/>
            <person name="Aguilar-Osorio G."/>
            <person name="Amillis S."/>
            <person name="Uchima C.A."/>
            <person name="Anderluh G."/>
            <person name="Asadollahi M."/>
            <person name="Askin M."/>
            <person name="Barry K."/>
            <person name="Battaglia E."/>
            <person name="Bayram O."/>
            <person name="Benocci T."/>
            <person name="Braus-Stromeyer S.A."/>
            <person name="Caldana C."/>
            <person name="Canovas D."/>
            <person name="Cerqueira G.C."/>
            <person name="Chen F."/>
            <person name="Chen W."/>
            <person name="Choi C."/>
            <person name="Clum A."/>
            <person name="Dos Santos R.A."/>
            <person name="Damasio A.R."/>
            <person name="Diallinas G."/>
            <person name="Emri T."/>
            <person name="Fekete E."/>
            <person name="Flipphi M."/>
            <person name="Freyberg S."/>
            <person name="Gallo A."/>
            <person name="Gournas C."/>
            <person name="Habgood R."/>
            <person name="Hainaut M."/>
            <person name="Harispe M.L."/>
            <person name="Henrissat B."/>
            <person name="Hilden K.S."/>
            <person name="Hope R."/>
            <person name="Hossain A."/>
            <person name="Karabika E."/>
            <person name="Karaffa L."/>
            <person name="Karanyi Z."/>
            <person name="Krasevec N."/>
            <person name="Kuo A."/>
            <person name="Kusch H."/>
            <person name="LaButti K."/>
            <person name="Lagendijk E.L."/>
            <person name="Lapidus A."/>
            <person name="Levasseur A."/>
            <person name="Lindquist E."/>
            <person name="Lipzen A."/>
            <person name="Logrieco A.F."/>
            <person name="MacCabe A."/>
            <person name="Maekelae M.R."/>
            <person name="Malavazi I."/>
            <person name="Melin P."/>
            <person name="Meyer V."/>
            <person name="Mielnichuk N."/>
            <person name="Miskei M."/>
            <person name="Molnar A.P."/>
            <person name="Mule G."/>
            <person name="Ngan C.Y."/>
            <person name="Orejas M."/>
            <person name="Orosz E."/>
            <person name="Ouedraogo J.P."/>
            <person name="Overkamp K.M."/>
            <person name="Park H.-S."/>
            <person name="Perrone G."/>
            <person name="Piumi F."/>
            <person name="Punt P.J."/>
            <person name="Ram A.F."/>
            <person name="Ramon A."/>
            <person name="Rauscher S."/>
            <person name="Record E."/>
            <person name="Riano-Pachon D.M."/>
            <person name="Robert V."/>
            <person name="Roehrig J."/>
            <person name="Ruller R."/>
            <person name="Salamov A."/>
            <person name="Salih N.S."/>
            <person name="Samson R.A."/>
            <person name="Sandor E."/>
            <person name="Sanguinetti M."/>
            <person name="Schuetze T."/>
            <person name="Sepcic K."/>
            <person name="Shelest E."/>
            <person name="Sherlock G."/>
            <person name="Sophianopoulou V."/>
            <person name="Squina F.M."/>
            <person name="Sun H."/>
            <person name="Susca A."/>
            <person name="Todd R.B."/>
            <person name="Tsang A."/>
            <person name="Unkles S.E."/>
            <person name="van de Wiele N."/>
            <person name="van Rossen-Uffink D."/>
            <person name="Oliveira J.V."/>
            <person name="Vesth T.C."/>
            <person name="Visser J."/>
            <person name="Yu J.-H."/>
            <person name="Zhou M."/>
            <person name="Andersen M.R."/>
            <person name="Archer D.B."/>
            <person name="Baker S.E."/>
            <person name="Benoit I."/>
            <person name="Brakhage A.A."/>
            <person name="Braus G.H."/>
            <person name="Fischer R."/>
            <person name="Frisvad J.C."/>
            <person name="Goldman G.H."/>
            <person name="Houbraken J."/>
            <person name="Oakley B."/>
            <person name="Pocsi I."/>
            <person name="Scazzocchio C."/>
            <person name="Seiboth B."/>
            <person name="vanKuyk P.A."/>
            <person name="Wortman J."/>
            <person name="Dyer P.S."/>
            <person name="Grigoriev I.V."/>
        </authorList>
    </citation>
    <scope>NUCLEOTIDE SEQUENCE [LARGE SCALE GENOMIC DNA]</scope>
    <source>
        <strain evidence="2">CBS 516.65</strain>
    </source>
</reference>
<dbReference type="Pfam" id="PF11917">
    <property type="entry name" value="DUF3435"/>
    <property type="match status" value="1"/>
</dbReference>
<dbReference type="OrthoDB" id="4485682at2759"/>
<dbReference type="GeneID" id="34458313"/>
<proteinExistence type="predicted"/>
<dbReference type="InterPro" id="IPR021842">
    <property type="entry name" value="DUF3435"/>
</dbReference>